<dbReference type="AlphaFoldDB" id="A0A9N9JXW4"/>
<reference evidence="1" key="1">
    <citation type="submission" date="2021-06" db="EMBL/GenBank/DDBJ databases">
        <authorList>
            <person name="Kallberg Y."/>
            <person name="Tangrot J."/>
            <person name="Rosling A."/>
        </authorList>
    </citation>
    <scope>NUCLEOTIDE SEQUENCE</scope>
    <source>
        <strain evidence="1">IN212</strain>
    </source>
</reference>
<feature type="non-terminal residue" evidence="1">
    <location>
        <position position="1"/>
    </location>
</feature>
<name>A0A9N9JXW4_9GLOM</name>
<accession>A0A9N9JXW4</accession>
<sequence length="68" mass="7410">QIEFTTSSSSTNYALYKNAVAGRELLSSIFAIIEENASADGIMNIITLFINQKGLDIAKLRHFGSDEA</sequence>
<feature type="non-terminal residue" evidence="1">
    <location>
        <position position="68"/>
    </location>
</feature>
<proteinExistence type="predicted"/>
<dbReference type="OrthoDB" id="2442752at2759"/>
<protein>
    <submittedName>
        <fullName evidence="1">3309_t:CDS:1</fullName>
    </submittedName>
</protein>
<dbReference type="Proteomes" id="UP000789396">
    <property type="component" value="Unassembled WGS sequence"/>
</dbReference>
<evidence type="ECO:0000313" key="1">
    <source>
        <dbReference type="EMBL" id="CAG8799408.1"/>
    </source>
</evidence>
<dbReference type="EMBL" id="CAJVPZ010069940">
    <property type="protein sequence ID" value="CAG8799408.1"/>
    <property type="molecule type" value="Genomic_DNA"/>
</dbReference>
<keyword evidence="2" id="KW-1185">Reference proteome</keyword>
<organism evidence="1 2">
    <name type="scientific">Racocetra fulgida</name>
    <dbReference type="NCBI Taxonomy" id="60492"/>
    <lineage>
        <taxon>Eukaryota</taxon>
        <taxon>Fungi</taxon>
        <taxon>Fungi incertae sedis</taxon>
        <taxon>Mucoromycota</taxon>
        <taxon>Glomeromycotina</taxon>
        <taxon>Glomeromycetes</taxon>
        <taxon>Diversisporales</taxon>
        <taxon>Gigasporaceae</taxon>
        <taxon>Racocetra</taxon>
    </lineage>
</organism>
<gene>
    <name evidence="1" type="ORF">RFULGI_LOCUS17573</name>
</gene>
<comment type="caution">
    <text evidence="1">The sequence shown here is derived from an EMBL/GenBank/DDBJ whole genome shotgun (WGS) entry which is preliminary data.</text>
</comment>
<evidence type="ECO:0000313" key="2">
    <source>
        <dbReference type="Proteomes" id="UP000789396"/>
    </source>
</evidence>